<comment type="caution">
    <text evidence="4">The sequence shown here is derived from an EMBL/GenBank/DDBJ whole genome shotgun (WGS) entry which is preliminary data.</text>
</comment>
<reference evidence="4 5" key="1">
    <citation type="submission" date="2020-08" db="EMBL/GenBank/DDBJ databases">
        <title>Genome public.</title>
        <authorList>
            <person name="Liu C."/>
            <person name="Sun Q."/>
        </authorList>
    </citation>
    <scope>NUCLEOTIDE SEQUENCE [LARGE SCALE GENOMIC DNA]</scope>
    <source>
        <strain evidence="4 5">BX1</strain>
    </source>
</reference>
<proteinExistence type="inferred from homology"/>
<evidence type="ECO:0000256" key="2">
    <source>
        <dbReference type="SAM" id="MobiDB-lite"/>
    </source>
</evidence>
<feature type="compositionally biased region" description="Acidic residues" evidence="2">
    <location>
        <begin position="370"/>
        <end position="384"/>
    </location>
</feature>
<evidence type="ECO:0000313" key="5">
    <source>
        <dbReference type="Proteomes" id="UP000658131"/>
    </source>
</evidence>
<organism evidence="4 5">
    <name type="scientific">Yanshouia hominis</name>
    <dbReference type="NCBI Taxonomy" id="2763673"/>
    <lineage>
        <taxon>Bacteria</taxon>
        <taxon>Bacillati</taxon>
        <taxon>Bacillota</taxon>
        <taxon>Clostridia</taxon>
        <taxon>Eubacteriales</taxon>
        <taxon>Oscillospiraceae</taxon>
        <taxon>Yanshouia</taxon>
    </lineage>
</organism>
<feature type="domain" description="Cell envelope-related transcriptional attenuator" evidence="3">
    <location>
        <begin position="92"/>
        <end position="245"/>
    </location>
</feature>
<keyword evidence="5" id="KW-1185">Reference proteome</keyword>
<comment type="similarity">
    <text evidence="1">Belongs to the LytR/CpsA/Psr (LCP) family.</text>
</comment>
<protein>
    <submittedName>
        <fullName evidence="4">LCP family protein</fullName>
    </submittedName>
</protein>
<dbReference type="PANTHER" id="PTHR33392">
    <property type="entry name" value="POLYISOPRENYL-TEICHOIC ACID--PEPTIDOGLYCAN TEICHOIC ACID TRANSFERASE TAGU"/>
    <property type="match status" value="1"/>
</dbReference>
<name>A0ABR7NHP4_9FIRM</name>
<sequence length="399" mass="44219">MNFTKKFGQLRLSVRILLLILILLIGLSAVCLAYLNAKLNRIGFADNSTTDTDFGTGFSTLEELNVLLLGTDERSEGGGLGDFDSSLQDYSRADACMLLHLDFTEHRAQLVSLERSIGVPVEGAPGGEDWLTHAFAYGGAEAMLRAVSDLLDVEVKRYVRVNVGSAAELIDAIGGVDIELTEIEASALNGEIRSNATTRSRVTPGLNHLDGFDAIAYARQRFIDSDFERVQRQRNVLQAAIDQTKSLHLGQLDDLLDTALPLVQTNFTRNEAMALLYRAPGFLGVRLGQMTMPIEGMYGVKPTDDGRTMLMPDPEEAHRILIEFFAGDFDPETYTASDEVQSRVWQNQKQAYYEWSLAHPQIIDSGETPVVDEEETSEEASEEEAYQRELERRANANSD</sequence>
<dbReference type="PANTHER" id="PTHR33392:SF6">
    <property type="entry name" value="POLYISOPRENYL-TEICHOIC ACID--PEPTIDOGLYCAN TEICHOIC ACID TRANSFERASE TAGU"/>
    <property type="match status" value="1"/>
</dbReference>
<evidence type="ECO:0000259" key="3">
    <source>
        <dbReference type="Pfam" id="PF03816"/>
    </source>
</evidence>
<evidence type="ECO:0000256" key="1">
    <source>
        <dbReference type="ARBA" id="ARBA00006068"/>
    </source>
</evidence>
<dbReference type="EMBL" id="JACRTB010000003">
    <property type="protein sequence ID" value="MBC8575367.1"/>
    <property type="molecule type" value="Genomic_DNA"/>
</dbReference>
<dbReference type="NCBIfam" id="TIGR00350">
    <property type="entry name" value="lytR_cpsA_psr"/>
    <property type="match status" value="1"/>
</dbReference>
<dbReference type="InterPro" id="IPR050922">
    <property type="entry name" value="LytR/CpsA/Psr_CW_biosynth"/>
</dbReference>
<feature type="region of interest" description="Disordered" evidence="2">
    <location>
        <begin position="363"/>
        <end position="399"/>
    </location>
</feature>
<dbReference type="InterPro" id="IPR004474">
    <property type="entry name" value="LytR_CpsA_psr"/>
</dbReference>
<dbReference type="Pfam" id="PF03816">
    <property type="entry name" value="LytR_cpsA_psr"/>
    <property type="match status" value="1"/>
</dbReference>
<feature type="compositionally biased region" description="Basic and acidic residues" evidence="2">
    <location>
        <begin position="385"/>
        <end position="399"/>
    </location>
</feature>
<evidence type="ECO:0000313" key="4">
    <source>
        <dbReference type="EMBL" id="MBC8575367.1"/>
    </source>
</evidence>
<dbReference type="RefSeq" id="WP_262399007.1">
    <property type="nucleotide sequence ID" value="NZ_JACRTB010000003.1"/>
</dbReference>
<dbReference type="Proteomes" id="UP000658131">
    <property type="component" value="Unassembled WGS sequence"/>
</dbReference>
<gene>
    <name evidence="4" type="ORF">H8717_02930</name>
</gene>
<accession>A0ABR7NHP4</accession>
<dbReference type="Gene3D" id="3.40.630.190">
    <property type="entry name" value="LCP protein"/>
    <property type="match status" value="1"/>
</dbReference>